<organism evidence="2 3">
    <name type="scientific">Oxalicibacterium faecigallinarum</name>
    <dbReference type="NCBI Taxonomy" id="573741"/>
    <lineage>
        <taxon>Bacteria</taxon>
        <taxon>Pseudomonadati</taxon>
        <taxon>Pseudomonadota</taxon>
        <taxon>Betaproteobacteria</taxon>
        <taxon>Burkholderiales</taxon>
        <taxon>Oxalobacteraceae</taxon>
        <taxon>Oxalicibacterium</taxon>
    </lineage>
</organism>
<keyword evidence="3" id="KW-1185">Reference proteome</keyword>
<dbReference type="NCBIfam" id="NF033634">
    <property type="entry name" value="SLATT_1"/>
    <property type="match status" value="1"/>
</dbReference>
<dbReference type="RefSeq" id="WP_229726268.1">
    <property type="nucleotide sequence ID" value="NZ_BMDI01000001.1"/>
</dbReference>
<keyword evidence="1" id="KW-1133">Transmembrane helix</keyword>
<name>A0A8J3AXT5_9BURK</name>
<dbReference type="Pfam" id="PF14015">
    <property type="entry name" value="DUF4231"/>
    <property type="match status" value="1"/>
</dbReference>
<accession>A0A8J3AXT5</accession>
<dbReference type="AlphaFoldDB" id="A0A8J3AXT5"/>
<evidence type="ECO:0000256" key="1">
    <source>
        <dbReference type="SAM" id="Phobius"/>
    </source>
</evidence>
<feature type="transmembrane region" description="Helical" evidence="1">
    <location>
        <begin position="39"/>
        <end position="59"/>
    </location>
</feature>
<feature type="transmembrane region" description="Helical" evidence="1">
    <location>
        <begin position="79"/>
        <end position="97"/>
    </location>
</feature>
<keyword evidence="1" id="KW-0812">Transmembrane</keyword>
<reference evidence="3" key="1">
    <citation type="journal article" date="2019" name="Int. J. Syst. Evol. Microbiol.">
        <title>The Global Catalogue of Microorganisms (GCM) 10K type strain sequencing project: providing services to taxonomists for standard genome sequencing and annotation.</title>
        <authorList>
            <consortium name="The Broad Institute Genomics Platform"/>
            <consortium name="The Broad Institute Genome Sequencing Center for Infectious Disease"/>
            <person name="Wu L."/>
            <person name="Ma J."/>
        </authorList>
    </citation>
    <scope>NUCLEOTIDE SEQUENCE [LARGE SCALE GENOMIC DNA]</scope>
    <source>
        <strain evidence="3">CCM 2767</strain>
    </source>
</reference>
<comment type="caution">
    <text evidence="2">The sequence shown here is derived from an EMBL/GenBank/DDBJ whole genome shotgun (WGS) entry which is preliminary data.</text>
</comment>
<proteinExistence type="predicted"/>
<gene>
    <name evidence="2" type="ORF">GCM10008066_13180</name>
</gene>
<keyword evidence="1" id="KW-0472">Membrane</keyword>
<protein>
    <recommendedName>
        <fullName evidence="4">DUF4231 domain-containing protein</fullName>
    </recommendedName>
</protein>
<dbReference type="Proteomes" id="UP000642180">
    <property type="component" value="Unassembled WGS sequence"/>
</dbReference>
<evidence type="ECO:0000313" key="3">
    <source>
        <dbReference type="Proteomes" id="UP000642180"/>
    </source>
</evidence>
<sequence length="164" mass="18615">MQKKSDVPPQLESRMSAENFCVDLIEGFKKKATHNKEESMLCFWASMGGALLVPFFVTLGRDIGTAVGCDDAIFWLEKVIPSLLSVCVAFSTGWLQLRKPQQLWSLYRTSQRELEDNLQKFRFAVGEYAVVESSEKLLIERVTKIALDAHYAWLPMVPNPEKIA</sequence>
<evidence type="ECO:0000313" key="2">
    <source>
        <dbReference type="EMBL" id="GGI18273.1"/>
    </source>
</evidence>
<dbReference type="EMBL" id="BMDI01000001">
    <property type="protein sequence ID" value="GGI18273.1"/>
    <property type="molecule type" value="Genomic_DNA"/>
</dbReference>
<evidence type="ECO:0008006" key="4">
    <source>
        <dbReference type="Google" id="ProtNLM"/>
    </source>
</evidence>
<dbReference type="InterPro" id="IPR025325">
    <property type="entry name" value="DUF4231"/>
</dbReference>